<proteinExistence type="inferred from homology"/>
<reference evidence="11 12" key="1">
    <citation type="submission" date="2015-01" db="EMBL/GenBank/DDBJ databases">
        <title>The Genome Sequence of Exophiala xenobiotica CBS118157.</title>
        <authorList>
            <consortium name="The Broad Institute Genomics Platform"/>
            <person name="Cuomo C."/>
            <person name="de Hoog S."/>
            <person name="Gorbushina A."/>
            <person name="Stielow B."/>
            <person name="Teixiera M."/>
            <person name="Abouelleil A."/>
            <person name="Chapman S.B."/>
            <person name="Priest M."/>
            <person name="Young S.K."/>
            <person name="Wortman J."/>
            <person name="Nusbaum C."/>
            <person name="Birren B."/>
        </authorList>
    </citation>
    <scope>NUCLEOTIDE SEQUENCE [LARGE SCALE GENOMIC DNA]</scope>
    <source>
        <strain evidence="11 12">CBS 118157</strain>
    </source>
</reference>
<dbReference type="Pfam" id="PF00083">
    <property type="entry name" value="Sugar_tr"/>
    <property type="match status" value="1"/>
</dbReference>
<evidence type="ECO:0000256" key="2">
    <source>
        <dbReference type="ARBA" id="ARBA00010992"/>
    </source>
</evidence>
<keyword evidence="6 9" id="KW-0472">Membrane</keyword>
<dbReference type="Gene3D" id="1.20.1250.20">
    <property type="entry name" value="MFS general substrate transporter like domains"/>
    <property type="match status" value="1"/>
</dbReference>
<keyword evidence="4 9" id="KW-0812">Transmembrane</keyword>
<protein>
    <recommendedName>
        <fullName evidence="10">Major facilitator superfamily (MFS) profile domain-containing protein</fullName>
    </recommendedName>
</protein>
<evidence type="ECO:0000256" key="9">
    <source>
        <dbReference type="SAM" id="Phobius"/>
    </source>
</evidence>
<comment type="similarity">
    <text evidence="2 7">Belongs to the major facilitator superfamily. Sugar transporter (TC 2.A.1.1) family.</text>
</comment>
<evidence type="ECO:0000313" key="11">
    <source>
        <dbReference type="EMBL" id="KIW56421.1"/>
    </source>
</evidence>
<dbReference type="InterPro" id="IPR005828">
    <property type="entry name" value="MFS_sugar_transport-like"/>
</dbReference>
<feature type="transmembrane region" description="Helical" evidence="9">
    <location>
        <begin position="335"/>
        <end position="359"/>
    </location>
</feature>
<keyword evidence="3 7" id="KW-0813">Transport</keyword>
<feature type="transmembrane region" description="Helical" evidence="9">
    <location>
        <begin position="111"/>
        <end position="131"/>
    </location>
</feature>
<dbReference type="InterPro" id="IPR036259">
    <property type="entry name" value="MFS_trans_sf"/>
</dbReference>
<feature type="transmembrane region" description="Helical" evidence="9">
    <location>
        <begin position="54"/>
        <end position="74"/>
    </location>
</feature>
<feature type="transmembrane region" description="Helical" evidence="9">
    <location>
        <begin position="435"/>
        <end position="454"/>
    </location>
</feature>
<feature type="compositionally biased region" description="Basic and acidic residues" evidence="8">
    <location>
        <begin position="493"/>
        <end position="508"/>
    </location>
</feature>
<dbReference type="PANTHER" id="PTHR48022">
    <property type="entry name" value="PLASTIDIC GLUCOSE TRANSPORTER 4"/>
    <property type="match status" value="1"/>
</dbReference>
<feature type="transmembrane region" description="Helical" evidence="9">
    <location>
        <begin position="405"/>
        <end position="423"/>
    </location>
</feature>
<dbReference type="RefSeq" id="XP_013317005.1">
    <property type="nucleotide sequence ID" value="XM_013461551.1"/>
</dbReference>
<dbReference type="PROSITE" id="PS00216">
    <property type="entry name" value="SUGAR_TRANSPORT_1"/>
    <property type="match status" value="1"/>
</dbReference>
<dbReference type="InterPro" id="IPR003663">
    <property type="entry name" value="Sugar/inositol_transpt"/>
</dbReference>
<evidence type="ECO:0000259" key="10">
    <source>
        <dbReference type="PROSITE" id="PS50850"/>
    </source>
</evidence>
<dbReference type="EMBL" id="KN847319">
    <property type="protein sequence ID" value="KIW56421.1"/>
    <property type="molecule type" value="Genomic_DNA"/>
</dbReference>
<dbReference type="GeneID" id="25326993"/>
<feature type="domain" description="Major facilitator superfamily (MFS) profile" evidence="10">
    <location>
        <begin position="12"/>
        <end position="458"/>
    </location>
</feature>
<dbReference type="PRINTS" id="PR00171">
    <property type="entry name" value="SUGRTRNSPORT"/>
</dbReference>
<comment type="subcellular location">
    <subcellularLocation>
        <location evidence="1">Membrane</location>
        <topology evidence="1">Multi-pass membrane protein</topology>
    </subcellularLocation>
</comment>
<dbReference type="OrthoDB" id="6612291at2759"/>
<sequence>MARTYTLYNLRIILVLTLGSLTFGYGFSVISNTIGQPGFISYFNLGNNSDYDNAITGTINGLYCAGALFGALHVGWMCEARGRKETMYLACVVNVVGGALETGSVNMAMFLVSRFISGWGIGMMVVLIPIYQAEISPPNARGFLVGQHGTWIVLGYAIAGWVGAGTYYSTNLAFQWRFPIALSILPPLALALCAPWIPESPRWLLTRDRREEAWAIVNRLHGGAVSNPNGLQYAREEFFQMTEQVRVDGAAWKQGGWRGMLTKKSYQKRFWMGFFIQYAAQSTGAQVIYVYIVSLYQNLGLTGGVPLILGAAYVTVATISNFIGALLLDRVGRKPLLIAGLSGCMLSVCLETAMIAEYAGTTNKAGLSMGVFFSFCFISFYGGGIDVVGYVYCSEIFPTHIRSQGVAWSLAGTFLSTLVYVEAAPTALANIKWKYYIIFVCLTFVNILIFYFWCPETKGLSLEEINALFGDEVVVHFADATEKQKHELAAKMQAEDEQREYHSKRGEGEITTTAAMKA</sequence>
<dbReference type="GO" id="GO:0005351">
    <property type="term" value="F:carbohydrate:proton symporter activity"/>
    <property type="evidence" value="ECO:0007669"/>
    <property type="project" value="TreeGrafter"/>
</dbReference>
<evidence type="ECO:0000256" key="3">
    <source>
        <dbReference type="ARBA" id="ARBA00022448"/>
    </source>
</evidence>
<evidence type="ECO:0000256" key="8">
    <source>
        <dbReference type="SAM" id="MobiDB-lite"/>
    </source>
</evidence>
<dbReference type="Proteomes" id="UP000054342">
    <property type="component" value="Unassembled WGS sequence"/>
</dbReference>
<dbReference type="GO" id="GO:0016020">
    <property type="term" value="C:membrane"/>
    <property type="evidence" value="ECO:0007669"/>
    <property type="project" value="UniProtKB-SubCell"/>
</dbReference>
<dbReference type="InterPro" id="IPR005829">
    <property type="entry name" value="Sugar_transporter_CS"/>
</dbReference>
<evidence type="ECO:0000256" key="1">
    <source>
        <dbReference type="ARBA" id="ARBA00004141"/>
    </source>
</evidence>
<dbReference type="PANTHER" id="PTHR48022:SF11">
    <property type="entry name" value="MONOSACCHARIDE TRANSPORTER (HXT8), PUTATIVE (AFU_ORTHOLOGUE AFUA_2G08120)-RELATED"/>
    <property type="match status" value="1"/>
</dbReference>
<feature type="transmembrane region" description="Helical" evidence="9">
    <location>
        <begin position="143"/>
        <end position="164"/>
    </location>
</feature>
<evidence type="ECO:0000256" key="6">
    <source>
        <dbReference type="ARBA" id="ARBA00023136"/>
    </source>
</evidence>
<dbReference type="FunFam" id="1.20.1250.20:FF:000134">
    <property type="entry name" value="MFS sugar transporter protein"/>
    <property type="match status" value="1"/>
</dbReference>
<gene>
    <name evidence="11" type="ORF">PV05_05085</name>
</gene>
<keyword evidence="12" id="KW-1185">Reference proteome</keyword>
<dbReference type="AlphaFoldDB" id="A0A0D2BVC4"/>
<dbReference type="SUPFAM" id="SSF103473">
    <property type="entry name" value="MFS general substrate transporter"/>
    <property type="match status" value="1"/>
</dbReference>
<feature type="transmembrane region" description="Helical" evidence="9">
    <location>
        <begin position="270"/>
        <end position="292"/>
    </location>
</feature>
<feature type="region of interest" description="Disordered" evidence="8">
    <location>
        <begin position="493"/>
        <end position="518"/>
    </location>
</feature>
<dbReference type="NCBIfam" id="TIGR00879">
    <property type="entry name" value="SP"/>
    <property type="match status" value="1"/>
</dbReference>
<feature type="transmembrane region" description="Helical" evidence="9">
    <location>
        <begin position="12"/>
        <end position="34"/>
    </location>
</feature>
<dbReference type="InterPro" id="IPR050360">
    <property type="entry name" value="MFS_Sugar_Transporters"/>
</dbReference>
<dbReference type="PROSITE" id="PS50850">
    <property type="entry name" value="MFS"/>
    <property type="match status" value="1"/>
</dbReference>
<feature type="transmembrane region" description="Helical" evidence="9">
    <location>
        <begin position="304"/>
        <end position="328"/>
    </location>
</feature>
<evidence type="ECO:0000313" key="12">
    <source>
        <dbReference type="Proteomes" id="UP000054342"/>
    </source>
</evidence>
<name>A0A0D2BVC4_9EURO</name>
<accession>A0A0D2BVC4</accession>
<dbReference type="InterPro" id="IPR020846">
    <property type="entry name" value="MFS_dom"/>
</dbReference>
<keyword evidence="5 9" id="KW-1133">Transmembrane helix</keyword>
<evidence type="ECO:0000256" key="5">
    <source>
        <dbReference type="ARBA" id="ARBA00022989"/>
    </source>
</evidence>
<feature type="transmembrane region" description="Helical" evidence="9">
    <location>
        <begin position="371"/>
        <end position="393"/>
    </location>
</feature>
<evidence type="ECO:0000256" key="4">
    <source>
        <dbReference type="ARBA" id="ARBA00022692"/>
    </source>
</evidence>
<organism evidence="11 12">
    <name type="scientific">Exophiala xenobiotica</name>
    <dbReference type="NCBI Taxonomy" id="348802"/>
    <lineage>
        <taxon>Eukaryota</taxon>
        <taxon>Fungi</taxon>
        <taxon>Dikarya</taxon>
        <taxon>Ascomycota</taxon>
        <taxon>Pezizomycotina</taxon>
        <taxon>Eurotiomycetes</taxon>
        <taxon>Chaetothyriomycetidae</taxon>
        <taxon>Chaetothyriales</taxon>
        <taxon>Herpotrichiellaceae</taxon>
        <taxon>Exophiala</taxon>
    </lineage>
</organism>
<evidence type="ECO:0000256" key="7">
    <source>
        <dbReference type="RuleBase" id="RU003346"/>
    </source>
</evidence>
<dbReference type="HOGENOM" id="CLU_001265_30_13_1"/>